<keyword evidence="12" id="KW-1185">Reference proteome</keyword>
<feature type="compositionally biased region" description="Low complexity" evidence="9">
    <location>
        <begin position="130"/>
        <end position="140"/>
    </location>
</feature>
<reference evidence="11" key="1">
    <citation type="journal article" date="2022" name="Cell">
        <title>Repeat-based holocentromeres influence genome architecture and karyotype evolution.</title>
        <authorList>
            <person name="Hofstatter P.G."/>
            <person name="Thangavel G."/>
            <person name="Lux T."/>
            <person name="Neumann P."/>
            <person name="Vondrak T."/>
            <person name="Novak P."/>
            <person name="Zhang M."/>
            <person name="Costa L."/>
            <person name="Castellani M."/>
            <person name="Scott A."/>
            <person name="Toegelov H."/>
            <person name="Fuchs J."/>
            <person name="Mata-Sucre Y."/>
            <person name="Dias Y."/>
            <person name="Vanzela A.L.L."/>
            <person name="Huettel B."/>
            <person name="Almeida C.C.S."/>
            <person name="Simkova H."/>
            <person name="Souza G."/>
            <person name="Pedrosa-Harand A."/>
            <person name="Macas J."/>
            <person name="Mayer K.F.X."/>
            <person name="Houben A."/>
            <person name="Marques A."/>
        </authorList>
    </citation>
    <scope>NUCLEOTIDE SEQUENCE</scope>
    <source>
        <strain evidence="11">RhyBre1mFocal</strain>
    </source>
</reference>
<name>A0A9Q0HPG6_9POAL</name>
<dbReference type="PROSITE" id="PS51032">
    <property type="entry name" value="AP2_ERF"/>
    <property type="match status" value="1"/>
</dbReference>
<evidence type="ECO:0000313" key="11">
    <source>
        <dbReference type="EMBL" id="KAJ1693193.1"/>
    </source>
</evidence>
<evidence type="ECO:0000256" key="4">
    <source>
        <dbReference type="ARBA" id="ARBA00023125"/>
    </source>
</evidence>
<evidence type="ECO:0000256" key="6">
    <source>
        <dbReference type="ARBA" id="ARBA00023163"/>
    </source>
</evidence>
<accession>A0A9Q0HPG6</accession>
<evidence type="ECO:0000259" key="10">
    <source>
        <dbReference type="PROSITE" id="PS51032"/>
    </source>
</evidence>
<dbReference type="InterPro" id="IPR045277">
    <property type="entry name" value="DRE1A-I"/>
</dbReference>
<protein>
    <recommendedName>
        <fullName evidence="10">AP2/ERF domain-containing protein</fullName>
    </recommendedName>
</protein>
<feature type="domain" description="AP2/ERF" evidence="10">
    <location>
        <begin position="35"/>
        <end position="93"/>
    </location>
</feature>
<dbReference type="GO" id="GO:0003677">
    <property type="term" value="F:DNA binding"/>
    <property type="evidence" value="ECO:0007669"/>
    <property type="project" value="UniProtKB-KW"/>
</dbReference>
<dbReference type="SMART" id="SM00380">
    <property type="entry name" value="AP2"/>
    <property type="match status" value="1"/>
</dbReference>
<keyword evidence="4" id="KW-0238">DNA-binding</keyword>
<organism evidence="11 12">
    <name type="scientific">Rhynchospora breviuscula</name>
    <dbReference type="NCBI Taxonomy" id="2022672"/>
    <lineage>
        <taxon>Eukaryota</taxon>
        <taxon>Viridiplantae</taxon>
        <taxon>Streptophyta</taxon>
        <taxon>Embryophyta</taxon>
        <taxon>Tracheophyta</taxon>
        <taxon>Spermatophyta</taxon>
        <taxon>Magnoliopsida</taxon>
        <taxon>Liliopsida</taxon>
        <taxon>Poales</taxon>
        <taxon>Cyperaceae</taxon>
        <taxon>Cyperoideae</taxon>
        <taxon>Rhynchosporeae</taxon>
        <taxon>Rhynchospora</taxon>
    </lineage>
</organism>
<evidence type="ECO:0000256" key="1">
    <source>
        <dbReference type="ARBA" id="ARBA00004123"/>
    </source>
</evidence>
<dbReference type="InterPro" id="IPR036955">
    <property type="entry name" value="AP2/ERF_dom_sf"/>
</dbReference>
<keyword evidence="5" id="KW-0010">Activator</keyword>
<dbReference type="OrthoDB" id="778167at2759"/>
<dbReference type="Gene3D" id="3.30.730.10">
    <property type="entry name" value="AP2/ERF domain"/>
    <property type="match status" value="1"/>
</dbReference>
<dbReference type="PANTHER" id="PTHR31839:SF57">
    <property type="entry name" value="DEHYDRATION-RESPONSIVE ELEMENT-BINDING PROTEIN 1B"/>
    <property type="match status" value="1"/>
</dbReference>
<dbReference type="SUPFAM" id="SSF54171">
    <property type="entry name" value="DNA-binding domain"/>
    <property type="match status" value="1"/>
</dbReference>
<dbReference type="CDD" id="cd00018">
    <property type="entry name" value="AP2"/>
    <property type="match status" value="1"/>
</dbReference>
<dbReference type="Pfam" id="PF00847">
    <property type="entry name" value="AP2"/>
    <property type="match status" value="1"/>
</dbReference>
<evidence type="ECO:0000256" key="9">
    <source>
        <dbReference type="SAM" id="MobiDB-lite"/>
    </source>
</evidence>
<dbReference type="Proteomes" id="UP001151287">
    <property type="component" value="Unassembled WGS sequence"/>
</dbReference>
<feature type="region of interest" description="Disordered" evidence="9">
    <location>
        <begin position="130"/>
        <end position="162"/>
    </location>
</feature>
<proteinExistence type="inferred from homology"/>
<comment type="subcellular location">
    <subcellularLocation>
        <location evidence="1">Nucleus</location>
    </subcellularLocation>
</comment>
<comment type="similarity">
    <text evidence="8">Belongs to the AP2/ERF transcription factor family. ERF subfamily.</text>
</comment>
<dbReference type="PANTHER" id="PTHR31839">
    <property type="entry name" value="DEHYDRATION-RESPONSIVE ELEMENT-BINDING PROTEIN 1D"/>
    <property type="match status" value="1"/>
</dbReference>
<dbReference type="PRINTS" id="PR00367">
    <property type="entry name" value="ETHRSPELEMNT"/>
</dbReference>
<dbReference type="InterPro" id="IPR001471">
    <property type="entry name" value="AP2/ERF_dom"/>
</dbReference>
<dbReference type="EMBL" id="JAMQYH010000003">
    <property type="protein sequence ID" value="KAJ1693193.1"/>
    <property type="molecule type" value="Genomic_DNA"/>
</dbReference>
<keyword evidence="6" id="KW-0804">Transcription</keyword>
<evidence type="ECO:0000256" key="2">
    <source>
        <dbReference type="ARBA" id="ARBA00023015"/>
    </source>
</evidence>
<evidence type="ECO:0000256" key="3">
    <source>
        <dbReference type="ARBA" id="ARBA00023016"/>
    </source>
</evidence>
<evidence type="ECO:0000313" key="12">
    <source>
        <dbReference type="Proteomes" id="UP001151287"/>
    </source>
</evidence>
<keyword evidence="3" id="KW-0346">Stress response</keyword>
<dbReference type="InterPro" id="IPR016177">
    <property type="entry name" value="DNA-bd_dom_sf"/>
</dbReference>
<evidence type="ECO:0000256" key="8">
    <source>
        <dbReference type="ARBA" id="ARBA00024343"/>
    </source>
</evidence>
<gene>
    <name evidence="11" type="ORF">LUZ63_009891</name>
</gene>
<dbReference type="AlphaFoldDB" id="A0A9Q0HPG6"/>
<evidence type="ECO:0000256" key="5">
    <source>
        <dbReference type="ARBA" id="ARBA00023159"/>
    </source>
</evidence>
<dbReference type="GO" id="GO:0005634">
    <property type="term" value="C:nucleus"/>
    <property type="evidence" value="ECO:0007669"/>
    <property type="project" value="UniProtKB-SubCell"/>
</dbReference>
<feature type="region of interest" description="Disordered" evidence="9">
    <location>
        <begin position="1"/>
        <end position="31"/>
    </location>
</feature>
<comment type="caution">
    <text evidence="11">The sequence shown here is derived from an EMBL/GenBank/DDBJ whole genome shotgun (WGS) entry which is preliminary data.</text>
</comment>
<keyword evidence="7" id="KW-0539">Nucleus</keyword>
<keyword evidence="2" id="KW-0805">Transcription regulation</keyword>
<evidence type="ECO:0000256" key="7">
    <source>
        <dbReference type="ARBA" id="ARBA00023242"/>
    </source>
</evidence>
<sequence>MESSSSSSSDYTTVWSAPPKKPSGRTKFRETRHPVYRGVRRRGTSNRWVCEVRNPNNKSRIWLGTFPTADIAARAHDVAAVAFKGRSACLNFADSAWLLNIPPSFSSVKELKRAAMEAADALHSSNLLDSADNASSSASSTETVDENEVFSPSPPVSSANSAVDEDQLEFNWDGIEVEDMDLGLYYASLAEALMLEPPVECFGNLDDNHWGATVSLWS</sequence>
<dbReference type="GO" id="GO:0003700">
    <property type="term" value="F:DNA-binding transcription factor activity"/>
    <property type="evidence" value="ECO:0007669"/>
    <property type="project" value="InterPro"/>
</dbReference>